<dbReference type="AlphaFoldDB" id="A0A0R3E5J2"/>
<dbReference type="InterPro" id="IPR012341">
    <property type="entry name" value="6hp_glycosidase-like_sf"/>
</dbReference>
<dbReference type="SUPFAM" id="SSF48208">
    <property type="entry name" value="Six-hairpin glycosidases"/>
    <property type="match status" value="1"/>
</dbReference>
<name>A0A0R3E5J2_9BRAD</name>
<dbReference type="Gene3D" id="1.50.10.10">
    <property type="match status" value="1"/>
</dbReference>
<dbReference type="STRING" id="989370.AOQ71_02310"/>
<protein>
    <recommendedName>
        <fullName evidence="5">Mannose-6-phosphate isomerase</fullName>
    </recommendedName>
</protein>
<evidence type="ECO:0000256" key="2">
    <source>
        <dbReference type="ARBA" id="ARBA00023235"/>
    </source>
</evidence>
<dbReference type="InterPro" id="IPR008928">
    <property type="entry name" value="6-hairpin_glycosidase_sf"/>
</dbReference>
<evidence type="ECO:0000313" key="4">
    <source>
        <dbReference type="Proteomes" id="UP000051936"/>
    </source>
</evidence>
<keyword evidence="4" id="KW-1185">Reference proteome</keyword>
<dbReference type="GO" id="GO:0016853">
    <property type="term" value="F:isomerase activity"/>
    <property type="evidence" value="ECO:0007669"/>
    <property type="project" value="UniProtKB-KW"/>
</dbReference>
<dbReference type="InterPro" id="IPR010819">
    <property type="entry name" value="AGE/CE"/>
</dbReference>
<gene>
    <name evidence="3" type="ORF">AOQ71_02310</name>
</gene>
<dbReference type="OrthoDB" id="9806359at2"/>
<comment type="similarity">
    <text evidence="1">Belongs to the N-acylglucosamine 2-epimerase family.</text>
</comment>
<proteinExistence type="inferred from homology"/>
<organism evidence="3 4">
    <name type="scientific">Bradyrhizobium manausense</name>
    <dbReference type="NCBI Taxonomy" id="989370"/>
    <lineage>
        <taxon>Bacteria</taxon>
        <taxon>Pseudomonadati</taxon>
        <taxon>Pseudomonadota</taxon>
        <taxon>Alphaproteobacteria</taxon>
        <taxon>Hyphomicrobiales</taxon>
        <taxon>Nitrobacteraceae</taxon>
        <taxon>Bradyrhizobium</taxon>
    </lineage>
</organism>
<dbReference type="Proteomes" id="UP000051936">
    <property type="component" value="Unassembled WGS sequence"/>
</dbReference>
<evidence type="ECO:0008006" key="5">
    <source>
        <dbReference type="Google" id="ProtNLM"/>
    </source>
</evidence>
<evidence type="ECO:0000256" key="1">
    <source>
        <dbReference type="ARBA" id="ARBA00008558"/>
    </source>
</evidence>
<dbReference type="PANTHER" id="PTHR15108">
    <property type="entry name" value="N-ACYLGLUCOSAMINE-2-EPIMERASE"/>
    <property type="match status" value="1"/>
</dbReference>
<sequence>MWDTWNKQADRARDWVVNCAAPLWFENGIDWSQGGFYDALDLCSCTNSADRKRLRTATRQIYVFAEASRMGFNKGKAAVEHGLEFLYTKAKSSSGGYLSHFELDCKPQTKEQDTYDLAFVLFSLAHSYRLLKQEREREEALLVLEHLNSQLRHPIAGFLEGAPHREPRRQNPHMHLLEASLAWLPFDETGAFRCFADELVTIFELHFLNASSGSISEYLDDSLARSSDIRDVVEPGHLFEWIWLLEEYRKATGMAHSSLPDTYRFAHLFGKNPKTGMLFGELDSRGHALQSTVRLWPHAEWVRAELALLKHASSKDATPLEQATAALWCFLDAAPTPGLWVERHDGLPDQFILEPAPATSLYHIVGAFAALIDSTTGSGSKSSFNATLQESLL</sequence>
<dbReference type="EMBL" id="LJYG01000014">
    <property type="protein sequence ID" value="KRQ17387.1"/>
    <property type="molecule type" value="Genomic_DNA"/>
</dbReference>
<dbReference type="GO" id="GO:0005975">
    <property type="term" value="P:carbohydrate metabolic process"/>
    <property type="evidence" value="ECO:0007669"/>
    <property type="project" value="InterPro"/>
</dbReference>
<dbReference type="Pfam" id="PF07221">
    <property type="entry name" value="GlcNAc_2-epim"/>
    <property type="match status" value="1"/>
</dbReference>
<dbReference type="RefSeq" id="WP_057741192.1">
    <property type="nucleotide sequence ID" value="NZ_LJYG01000014.1"/>
</dbReference>
<keyword evidence="2" id="KW-0413">Isomerase</keyword>
<comment type="caution">
    <text evidence="3">The sequence shown here is derived from an EMBL/GenBank/DDBJ whole genome shotgun (WGS) entry which is preliminary data.</text>
</comment>
<reference evidence="3 4" key="1">
    <citation type="submission" date="2015-09" db="EMBL/GenBank/DDBJ databases">
        <title>Draft Genome Sequence of Bradyrhizobium manausense Strain BR 3351T, a Novel Symbiotic Nitrogen-Fixing Alphaproteobacterium Isolated from Brazilian Amazon Rain Forest.</title>
        <authorList>
            <person name="De Araujo J.L."/>
            <person name="Zilli J.E."/>
        </authorList>
    </citation>
    <scope>NUCLEOTIDE SEQUENCE [LARGE SCALE GENOMIC DNA]</scope>
    <source>
        <strain evidence="3 4">BR3351</strain>
    </source>
</reference>
<evidence type="ECO:0000313" key="3">
    <source>
        <dbReference type="EMBL" id="KRQ17387.1"/>
    </source>
</evidence>
<accession>A0A0R3E5J2</accession>